<evidence type="ECO:0000313" key="3">
    <source>
        <dbReference type="Proteomes" id="UP001314229"/>
    </source>
</evidence>
<sequence length="67" mass="7552">MTSLHLETRLTTPAGVFACLSYVCSILLQDSNRRARRHCETIKSWLMNLVEETASLHPARLLPSQPS</sequence>
<keyword evidence="1" id="KW-0472">Membrane</keyword>
<feature type="transmembrane region" description="Helical" evidence="1">
    <location>
        <begin position="12"/>
        <end position="28"/>
    </location>
</feature>
<keyword evidence="3" id="KW-1185">Reference proteome</keyword>
<dbReference type="AlphaFoldDB" id="A0AAV1PUT9"/>
<evidence type="ECO:0000313" key="2">
    <source>
        <dbReference type="EMBL" id="CAK6974372.1"/>
    </source>
</evidence>
<keyword evidence="1" id="KW-1133">Transmembrane helix</keyword>
<reference evidence="2 3" key="1">
    <citation type="submission" date="2024-01" db="EMBL/GenBank/DDBJ databases">
        <authorList>
            <person name="Alioto T."/>
            <person name="Alioto T."/>
            <person name="Gomez Garrido J."/>
        </authorList>
    </citation>
    <scope>NUCLEOTIDE SEQUENCE [LARGE SCALE GENOMIC DNA]</scope>
</reference>
<evidence type="ECO:0000256" key="1">
    <source>
        <dbReference type="SAM" id="Phobius"/>
    </source>
</evidence>
<accession>A0AAV1PUT9</accession>
<name>A0AAV1PUT9_SCOSC</name>
<organism evidence="2 3">
    <name type="scientific">Scomber scombrus</name>
    <name type="common">Atlantic mackerel</name>
    <name type="synonym">Scomber vernalis</name>
    <dbReference type="NCBI Taxonomy" id="13677"/>
    <lineage>
        <taxon>Eukaryota</taxon>
        <taxon>Metazoa</taxon>
        <taxon>Chordata</taxon>
        <taxon>Craniata</taxon>
        <taxon>Vertebrata</taxon>
        <taxon>Euteleostomi</taxon>
        <taxon>Actinopterygii</taxon>
        <taxon>Neopterygii</taxon>
        <taxon>Teleostei</taxon>
        <taxon>Neoteleostei</taxon>
        <taxon>Acanthomorphata</taxon>
        <taxon>Pelagiaria</taxon>
        <taxon>Scombriformes</taxon>
        <taxon>Scombridae</taxon>
        <taxon>Scomber</taxon>
    </lineage>
</organism>
<keyword evidence="1" id="KW-0812">Transmembrane</keyword>
<proteinExistence type="predicted"/>
<comment type="caution">
    <text evidence="2">The sequence shown here is derived from an EMBL/GenBank/DDBJ whole genome shotgun (WGS) entry which is preliminary data.</text>
</comment>
<dbReference type="EMBL" id="CAWUFR010000257">
    <property type="protein sequence ID" value="CAK6974372.1"/>
    <property type="molecule type" value="Genomic_DNA"/>
</dbReference>
<dbReference type="Proteomes" id="UP001314229">
    <property type="component" value="Unassembled WGS sequence"/>
</dbReference>
<protein>
    <submittedName>
        <fullName evidence="2">Uncharacterized protein</fullName>
    </submittedName>
</protein>
<gene>
    <name evidence="2" type="ORF">FSCOSCO3_A008830</name>
</gene>